<proteinExistence type="predicted"/>
<protein>
    <submittedName>
        <fullName evidence="2">Glycosyltransferase family 2 protein</fullName>
    </submittedName>
</protein>
<dbReference type="InterPro" id="IPR029044">
    <property type="entry name" value="Nucleotide-diphossugar_trans"/>
</dbReference>
<sequence length="291" mass="35046">MNPLISIIIPTYNRGHLIGETLDSVLRQTYNNWECLIIDDGSEDNSEEIVNALNDQRLIYYYKNHGERSSARNYGLERAQGKYIQFLDSDDLLHKKKLEISVFEAEKNYTKEKIIILSNFQVLMDSSNITSNPYCEINENLLNYKDILYKWDDIFTIPIHCGLFDCRLFEEFKFPTYINYKEDWLMWLSLFQQDVKFYFIDEPLAFYRIRKSISQEEKVSNIKKEMRVLQYLGEFIPAKDCADFYFYTIEKKYNQILQLQRSLNNHKKTRTYKFSRVLNNLITHFRDKYQQ</sequence>
<accession>A0ABW5X7L6</accession>
<reference evidence="3" key="1">
    <citation type="journal article" date="2019" name="Int. J. Syst. Evol. Microbiol.">
        <title>The Global Catalogue of Microorganisms (GCM) 10K type strain sequencing project: providing services to taxonomists for standard genome sequencing and annotation.</title>
        <authorList>
            <consortium name="The Broad Institute Genomics Platform"/>
            <consortium name="The Broad Institute Genome Sequencing Center for Infectious Disease"/>
            <person name="Wu L."/>
            <person name="Ma J."/>
        </authorList>
    </citation>
    <scope>NUCLEOTIDE SEQUENCE [LARGE SCALE GENOMIC DNA]</scope>
    <source>
        <strain evidence="3">KCTC 52925</strain>
    </source>
</reference>
<dbReference type="CDD" id="cd00761">
    <property type="entry name" value="Glyco_tranf_GTA_type"/>
    <property type="match status" value="1"/>
</dbReference>
<gene>
    <name evidence="2" type="ORF">ACFSYS_13130</name>
</gene>
<comment type="caution">
    <text evidence="2">The sequence shown here is derived from an EMBL/GenBank/DDBJ whole genome shotgun (WGS) entry which is preliminary data.</text>
</comment>
<evidence type="ECO:0000313" key="2">
    <source>
        <dbReference type="EMBL" id="MFD2834233.1"/>
    </source>
</evidence>
<feature type="domain" description="Glycosyltransferase 2-like" evidence="1">
    <location>
        <begin position="6"/>
        <end position="171"/>
    </location>
</feature>
<dbReference type="PANTHER" id="PTHR22916">
    <property type="entry name" value="GLYCOSYLTRANSFERASE"/>
    <property type="match status" value="1"/>
</dbReference>
<keyword evidence="3" id="KW-1185">Reference proteome</keyword>
<dbReference type="Pfam" id="PF00535">
    <property type="entry name" value="Glycos_transf_2"/>
    <property type="match status" value="1"/>
</dbReference>
<dbReference type="EMBL" id="JBHUOJ010000032">
    <property type="protein sequence ID" value="MFD2834233.1"/>
    <property type="molecule type" value="Genomic_DNA"/>
</dbReference>
<name>A0ABW5X7L6_9FLAO</name>
<dbReference type="PANTHER" id="PTHR22916:SF3">
    <property type="entry name" value="UDP-GLCNAC:BETAGAL BETA-1,3-N-ACETYLGLUCOSAMINYLTRANSFERASE-LIKE PROTEIN 1"/>
    <property type="match status" value="1"/>
</dbReference>
<dbReference type="SUPFAM" id="SSF53448">
    <property type="entry name" value="Nucleotide-diphospho-sugar transferases"/>
    <property type="match status" value="1"/>
</dbReference>
<dbReference type="Gene3D" id="3.90.550.10">
    <property type="entry name" value="Spore Coat Polysaccharide Biosynthesis Protein SpsA, Chain A"/>
    <property type="match status" value="1"/>
</dbReference>
<dbReference type="InterPro" id="IPR001173">
    <property type="entry name" value="Glyco_trans_2-like"/>
</dbReference>
<evidence type="ECO:0000259" key="1">
    <source>
        <dbReference type="Pfam" id="PF00535"/>
    </source>
</evidence>
<organism evidence="2 3">
    <name type="scientific">Christiangramia antarctica</name>
    <dbReference type="NCBI Taxonomy" id="2058158"/>
    <lineage>
        <taxon>Bacteria</taxon>
        <taxon>Pseudomonadati</taxon>
        <taxon>Bacteroidota</taxon>
        <taxon>Flavobacteriia</taxon>
        <taxon>Flavobacteriales</taxon>
        <taxon>Flavobacteriaceae</taxon>
        <taxon>Christiangramia</taxon>
    </lineage>
</organism>
<dbReference type="RefSeq" id="WP_251739136.1">
    <property type="nucleotide sequence ID" value="NZ_JBHUOJ010000032.1"/>
</dbReference>
<dbReference type="Proteomes" id="UP001597438">
    <property type="component" value="Unassembled WGS sequence"/>
</dbReference>
<evidence type="ECO:0000313" key="3">
    <source>
        <dbReference type="Proteomes" id="UP001597438"/>
    </source>
</evidence>